<organism evidence="5 6">
    <name type="scientific">Drosophila lebanonensis</name>
    <name type="common">Fruit fly</name>
    <name type="synonym">Scaptodrosophila lebanonensis</name>
    <dbReference type="NCBI Taxonomy" id="7225"/>
    <lineage>
        <taxon>Eukaryota</taxon>
        <taxon>Metazoa</taxon>
        <taxon>Ecdysozoa</taxon>
        <taxon>Arthropoda</taxon>
        <taxon>Hexapoda</taxon>
        <taxon>Insecta</taxon>
        <taxon>Pterygota</taxon>
        <taxon>Neoptera</taxon>
        <taxon>Endopterygota</taxon>
        <taxon>Diptera</taxon>
        <taxon>Brachycera</taxon>
        <taxon>Muscomorpha</taxon>
        <taxon>Ephydroidea</taxon>
        <taxon>Drosophilidae</taxon>
        <taxon>Scaptodrosophila</taxon>
    </lineage>
</organism>
<dbReference type="GO" id="GO:0042302">
    <property type="term" value="F:structural constituent of cuticle"/>
    <property type="evidence" value="ECO:0007669"/>
    <property type="project" value="UniProtKB-UniRule"/>
</dbReference>
<dbReference type="GeneID" id="115634575"/>
<feature type="region of interest" description="Disordered" evidence="3">
    <location>
        <begin position="216"/>
        <end position="235"/>
    </location>
</feature>
<gene>
    <name evidence="6" type="primary">LOC115634575</name>
</gene>
<dbReference type="InterPro" id="IPR051217">
    <property type="entry name" value="Insect_Cuticle_Struc_Prot"/>
</dbReference>
<evidence type="ECO:0000256" key="2">
    <source>
        <dbReference type="PROSITE-ProRule" id="PRU00497"/>
    </source>
</evidence>
<keyword evidence="5" id="KW-1185">Reference proteome</keyword>
<evidence type="ECO:0000256" key="1">
    <source>
        <dbReference type="ARBA" id="ARBA00022460"/>
    </source>
</evidence>
<keyword evidence="1 2" id="KW-0193">Cuticle</keyword>
<sequence length="839" mass="93857">MATAGRIAVAVVARLGLTWLLLLLLAWTPCRGTETWQKLPALETFSTYEDMQRYFDQRNFRSMRHIDNPTDDSYLDAFNHYNSQLEASGQLSHSRQKREQQELPSKPRMLRFELSDAVEPSEEVKQLLRQHASREIKAQPAATTAAKTTTTTQPTIRRTTAMGKRKPRRQRREAAKVLRQPANFKVQMIPFEATDAREPDAETAQLIKRARALDLPSHGQGESQRVQPSEHSQRPFKLRIRKTKRIKRSAPPSMPNAPEFFKFELADAKAPPTTLMMQRSGKEMKPTLLTMETQTLNRTLPTMSAQTSTSPSTSAQRLDDNLVVDGEATAETKRMYIYKEAPQTHMKTKKSISTLPHEVQKVITQLIKDGHGGKAYIKYMPAQKADYEHFKSKPLSYNLKPSAFVKYVPAKLPEPVHPVQVHIQPVPVVEQLRYVYKPSYAKLYSASPTIAQPIVVQDTPATKLAAVEEVHHTYSAQLSAPQPPAPPPPTTADIAAPQFRASKPDPLQEHVEPTVSYLQVHSSHGSAHIKPLEHYQYEIHPEPQPSSAPQIKIEYHAPPDHIKEHYKELPEFRELSTLIGKSPDDQIHGLTYLLAKEMQAKLQRQGKLLDSDRPQDSTSPILFHPGPVQPQLPTPSLKALVEHGSLGVQPGRLIGMGKTKQYVPIIEPGNNDIKQVLPAPTAPAPAPAAETKLATPTSFIKFAPGHGLSHGYEGISDEQPLTTLEHVVQHPAVAQHGLLGSALPAELENEKTANGLHFANSDQHKTLHQYASKYAFGYRIRDFHTGNDFGHKQNRDLHGVTRGQYHILLPDGRIQNVIYHADDTGFHADVSFESGTARH</sequence>
<dbReference type="Proteomes" id="UP000504634">
    <property type="component" value="Unplaced"/>
</dbReference>
<dbReference type="AlphaFoldDB" id="A0A6J2UIP6"/>
<feature type="compositionally biased region" description="Polar residues" evidence="3">
    <location>
        <begin position="220"/>
        <end position="230"/>
    </location>
</feature>
<feature type="region of interest" description="Disordered" evidence="3">
    <location>
        <begin position="134"/>
        <end position="154"/>
    </location>
</feature>
<dbReference type="PANTHER" id="PTHR12236">
    <property type="entry name" value="STRUCTURAL CONTITUENT OF CUTICLE"/>
    <property type="match status" value="1"/>
</dbReference>
<keyword evidence="4" id="KW-0732">Signal</keyword>
<dbReference type="Pfam" id="PF00379">
    <property type="entry name" value="Chitin_bind_4"/>
    <property type="match status" value="1"/>
</dbReference>
<feature type="region of interest" description="Disordered" evidence="3">
    <location>
        <begin position="86"/>
        <end position="106"/>
    </location>
</feature>
<evidence type="ECO:0000313" key="5">
    <source>
        <dbReference type="Proteomes" id="UP000504634"/>
    </source>
</evidence>
<proteinExistence type="predicted"/>
<dbReference type="GO" id="GO:0005615">
    <property type="term" value="C:extracellular space"/>
    <property type="evidence" value="ECO:0007669"/>
    <property type="project" value="TreeGrafter"/>
</dbReference>
<dbReference type="RefSeq" id="XP_030388266.1">
    <property type="nucleotide sequence ID" value="XM_030532406.1"/>
</dbReference>
<dbReference type="PANTHER" id="PTHR12236:SF86">
    <property type="entry name" value="CCP84AC-RELATED"/>
    <property type="match status" value="1"/>
</dbReference>
<name>A0A6J2UIP6_DROLE</name>
<accession>A0A6J2UIP6</accession>
<dbReference type="CTD" id="36523"/>
<dbReference type="PROSITE" id="PS51155">
    <property type="entry name" value="CHIT_BIND_RR_2"/>
    <property type="match status" value="1"/>
</dbReference>
<evidence type="ECO:0000313" key="6">
    <source>
        <dbReference type="RefSeq" id="XP_030388266.1"/>
    </source>
</evidence>
<dbReference type="PROSITE" id="PS00233">
    <property type="entry name" value="CHIT_BIND_RR_1"/>
    <property type="match status" value="1"/>
</dbReference>
<dbReference type="InterPro" id="IPR000618">
    <property type="entry name" value="Insect_cuticle"/>
</dbReference>
<feature type="compositionally biased region" description="Low complexity" evidence="3">
    <location>
        <begin position="138"/>
        <end position="154"/>
    </location>
</feature>
<evidence type="ECO:0000256" key="4">
    <source>
        <dbReference type="SAM" id="SignalP"/>
    </source>
</evidence>
<protein>
    <submittedName>
        <fullName evidence="6">Uncharacterized protein LOC115634575</fullName>
    </submittedName>
</protein>
<feature type="signal peptide" evidence="4">
    <location>
        <begin position="1"/>
        <end position="32"/>
    </location>
</feature>
<reference evidence="6" key="1">
    <citation type="submission" date="2025-08" db="UniProtKB">
        <authorList>
            <consortium name="RefSeq"/>
        </authorList>
    </citation>
    <scope>IDENTIFICATION</scope>
    <source>
        <strain evidence="6">11010-0011.00</strain>
        <tissue evidence="6">Whole body</tissue>
    </source>
</reference>
<dbReference type="GO" id="GO:0031012">
    <property type="term" value="C:extracellular matrix"/>
    <property type="evidence" value="ECO:0007669"/>
    <property type="project" value="TreeGrafter"/>
</dbReference>
<feature type="chain" id="PRO_5027109876" evidence="4">
    <location>
        <begin position="33"/>
        <end position="839"/>
    </location>
</feature>
<dbReference type="InterPro" id="IPR031311">
    <property type="entry name" value="CHIT_BIND_RR_consensus"/>
</dbReference>
<evidence type="ECO:0000256" key="3">
    <source>
        <dbReference type="SAM" id="MobiDB-lite"/>
    </source>
</evidence>
<feature type="region of interest" description="Disordered" evidence="3">
    <location>
        <begin position="609"/>
        <end position="629"/>
    </location>
</feature>
<dbReference type="OrthoDB" id="6595597at2759"/>